<dbReference type="Pfam" id="PF06612">
    <property type="entry name" value="DUF1146"/>
    <property type="match status" value="1"/>
</dbReference>
<evidence type="ECO:0000313" key="3">
    <source>
        <dbReference type="Proteomes" id="UP000077881"/>
    </source>
</evidence>
<keyword evidence="3" id="KW-1185">Reference proteome</keyword>
<keyword evidence="1" id="KW-1133">Transmembrane helix</keyword>
<dbReference type="Proteomes" id="UP000077881">
    <property type="component" value="Unassembled WGS sequence"/>
</dbReference>
<evidence type="ECO:0000256" key="1">
    <source>
        <dbReference type="SAM" id="Phobius"/>
    </source>
</evidence>
<gene>
    <name evidence="2" type="ORF">ABB05_20785</name>
</gene>
<feature type="transmembrane region" description="Helical" evidence="1">
    <location>
        <begin position="13"/>
        <end position="32"/>
    </location>
</feature>
<keyword evidence="1" id="KW-0812">Transmembrane</keyword>
<comment type="caution">
    <text evidence="2">The sequence shown here is derived from an EMBL/GenBank/DDBJ whole genome shotgun (WGS) entry which is preliminary data.</text>
</comment>
<keyword evidence="1" id="KW-0472">Membrane</keyword>
<dbReference type="EMBL" id="LDJR01000060">
    <property type="protein sequence ID" value="OAK67561.1"/>
    <property type="molecule type" value="Genomic_DNA"/>
</dbReference>
<reference evidence="2 3" key="1">
    <citation type="submission" date="2015-05" db="EMBL/GenBank/DDBJ databases">
        <title>Comparison of genome.</title>
        <authorList>
            <person name="Zheng Z."/>
            <person name="Sun M."/>
        </authorList>
    </citation>
    <scope>NUCLEOTIDE SEQUENCE [LARGE SCALE GENOMIC DNA]</scope>
    <source>
        <strain evidence="2 3">G25-74</strain>
    </source>
</reference>
<dbReference type="STRING" id="217031.ABB05_20785"/>
<feature type="transmembrane region" description="Helical" evidence="1">
    <location>
        <begin position="44"/>
        <end position="64"/>
    </location>
</feature>
<dbReference type="RefSeq" id="WP_057982611.1">
    <property type="nucleotide sequence ID" value="NZ_JAGGKH010000010.1"/>
</dbReference>
<dbReference type="NCBIfam" id="TIGR02327">
    <property type="entry name" value="int_mem_ywzB"/>
    <property type="match status" value="1"/>
</dbReference>
<dbReference type="OrthoDB" id="1651016at2"/>
<organism evidence="2 3">
    <name type="scientific">Lederbergia galactosidilytica</name>
    <dbReference type="NCBI Taxonomy" id="217031"/>
    <lineage>
        <taxon>Bacteria</taxon>
        <taxon>Bacillati</taxon>
        <taxon>Bacillota</taxon>
        <taxon>Bacilli</taxon>
        <taxon>Bacillales</taxon>
        <taxon>Bacillaceae</taxon>
        <taxon>Lederbergia</taxon>
    </lineage>
</organism>
<dbReference type="InterPro" id="IPR009526">
    <property type="entry name" value="DUF1146"/>
</dbReference>
<dbReference type="PATRIC" id="fig|217031.6.peg.4518"/>
<proteinExistence type="predicted"/>
<evidence type="ECO:0000313" key="2">
    <source>
        <dbReference type="EMBL" id="OAK67561.1"/>
    </source>
</evidence>
<accession>A0A177ZHX1</accession>
<name>A0A177ZHX1_9BACI</name>
<dbReference type="AlphaFoldDB" id="A0A177ZHX1"/>
<protein>
    <submittedName>
        <fullName evidence="2">Membrane protein</fullName>
    </submittedName>
</protein>
<sequence length="77" mass="8932">MLENLGQQALINIFSHLFFIGIAFIALQALHFDKLLRGNRVFQARLLYVLLTIVIGSTVSNFFLDYLDWSKQIQLLF</sequence>